<comment type="catalytic activity">
    <reaction evidence="16">
        <text>N(omega)-methyl-L-arginine(in) + L-arginine(out) = N(omega)-methyl-L-arginine(out) + L-arginine(in)</text>
        <dbReference type="Rhea" id="RHEA:72803"/>
        <dbReference type="ChEBI" id="CHEBI:32682"/>
        <dbReference type="ChEBI" id="CHEBI:114953"/>
    </reaction>
</comment>
<evidence type="ECO:0000256" key="2">
    <source>
        <dbReference type="ARBA" id="ARBA00006375"/>
    </source>
</evidence>
<evidence type="ECO:0000256" key="4">
    <source>
        <dbReference type="ARBA" id="ARBA00022692"/>
    </source>
</evidence>
<evidence type="ECO:0000256" key="17">
    <source>
        <dbReference type="ARBA" id="ARBA00071763"/>
    </source>
</evidence>
<dbReference type="PROSITE" id="PS50920">
    <property type="entry name" value="SOLCAR"/>
    <property type="match status" value="3"/>
</dbReference>
<comment type="catalytic activity">
    <reaction evidence="12">
        <text>L-histidine(out) = L-histidine(in)</text>
        <dbReference type="Rhea" id="RHEA:72807"/>
        <dbReference type="ChEBI" id="CHEBI:57595"/>
    </reaction>
</comment>
<organism evidence="25 26">
    <name type="scientific">Paralvinella palmiformis</name>
    <dbReference type="NCBI Taxonomy" id="53620"/>
    <lineage>
        <taxon>Eukaryota</taxon>
        <taxon>Metazoa</taxon>
        <taxon>Spiralia</taxon>
        <taxon>Lophotrochozoa</taxon>
        <taxon>Annelida</taxon>
        <taxon>Polychaeta</taxon>
        <taxon>Sedentaria</taxon>
        <taxon>Canalipalpata</taxon>
        <taxon>Terebellida</taxon>
        <taxon>Terebelliformia</taxon>
        <taxon>Alvinellidae</taxon>
        <taxon>Paralvinella</taxon>
    </lineage>
</organism>
<proteinExistence type="inferred from homology"/>
<dbReference type="FunFam" id="1.50.40.10:FF:000037">
    <property type="entry name" value="Solute carrier family 25 member 29"/>
    <property type="match status" value="1"/>
</dbReference>
<dbReference type="EMBL" id="JAODUP010000463">
    <property type="protein sequence ID" value="KAK2149205.1"/>
    <property type="molecule type" value="Genomic_DNA"/>
</dbReference>
<evidence type="ECO:0000313" key="25">
    <source>
        <dbReference type="EMBL" id="KAK2149205.1"/>
    </source>
</evidence>
<dbReference type="Pfam" id="PF00153">
    <property type="entry name" value="Mito_carr"/>
    <property type="match status" value="3"/>
</dbReference>
<dbReference type="GO" id="GO:0005289">
    <property type="term" value="F:high-affinity L-arginine transmembrane transporter activity"/>
    <property type="evidence" value="ECO:0007669"/>
    <property type="project" value="TreeGrafter"/>
</dbReference>
<evidence type="ECO:0000256" key="23">
    <source>
        <dbReference type="RuleBase" id="RU000488"/>
    </source>
</evidence>
<comment type="catalytic activity">
    <reaction evidence="11">
        <text>L-lysine(out) + L-arginine(in) = L-lysine(in) + L-arginine(out)</text>
        <dbReference type="Rhea" id="RHEA:70827"/>
        <dbReference type="ChEBI" id="CHEBI:32551"/>
        <dbReference type="ChEBI" id="CHEBI:32682"/>
    </reaction>
</comment>
<feature type="repeat" description="Solcar" evidence="22">
    <location>
        <begin position="91"/>
        <end position="187"/>
    </location>
</feature>
<dbReference type="Gene3D" id="1.50.40.10">
    <property type="entry name" value="Mitochondrial carrier domain"/>
    <property type="match status" value="1"/>
</dbReference>
<reference evidence="25" key="1">
    <citation type="journal article" date="2023" name="Mol. Biol. Evol.">
        <title>Third-Generation Sequencing Reveals the Adaptive Role of the Epigenome in Three Deep-Sea Polychaetes.</title>
        <authorList>
            <person name="Perez M."/>
            <person name="Aroh O."/>
            <person name="Sun Y."/>
            <person name="Lan Y."/>
            <person name="Juniper S.K."/>
            <person name="Young C.R."/>
            <person name="Angers B."/>
            <person name="Qian P.Y."/>
        </authorList>
    </citation>
    <scope>NUCLEOTIDE SEQUENCE</scope>
    <source>
        <strain evidence="25">P08H-3</strain>
    </source>
</reference>
<keyword evidence="3 23" id="KW-0813">Transport</keyword>
<feature type="transmembrane region" description="Helical" evidence="24">
    <location>
        <begin position="61"/>
        <end position="81"/>
    </location>
</feature>
<dbReference type="InterPro" id="IPR002067">
    <property type="entry name" value="MCP"/>
</dbReference>
<evidence type="ECO:0000256" key="19">
    <source>
        <dbReference type="ARBA" id="ARBA00078745"/>
    </source>
</evidence>
<evidence type="ECO:0000256" key="10">
    <source>
        <dbReference type="ARBA" id="ARBA00023136"/>
    </source>
</evidence>
<keyword evidence="9" id="KW-0496">Mitochondrion</keyword>
<dbReference type="GO" id="GO:1990575">
    <property type="term" value="P:mitochondrial L-ornithine transmembrane transport"/>
    <property type="evidence" value="ECO:0007669"/>
    <property type="project" value="TreeGrafter"/>
</dbReference>
<evidence type="ECO:0000256" key="20">
    <source>
        <dbReference type="ARBA" id="ARBA00079387"/>
    </source>
</evidence>
<evidence type="ECO:0000256" key="13">
    <source>
        <dbReference type="ARBA" id="ARBA00050768"/>
    </source>
</evidence>
<dbReference type="GO" id="GO:0005743">
    <property type="term" value="C:mitochondrial inner membrane"/>
    <property type="evidence" value="ECO:0007669"/>
    <property type="project" value="UniProtKB-SubCell"/>
</dbReference>
<evidence type="ECO:0000256" key="21">
    <source>
        <dbReference type="ARBA" id="ARBA00080567"/>
    </source>
</evidence>
<keyword evidence="26" id="KW-1185">Reference proteome</keyword>
<keyword evidence="7" id="KW-0029">Amino-acid transport</keyword>
<comment type="similarity">
    <text evidence="2 23">Belongs to the mitochondrial carrier (TC 2.A.29) family.</text>
</comment>
<evidence type="ECO:0000256" key="9">
    <source>
        <dbReference type="ARBA" id="ARBA00023128"/>
    </source>
</evidence>
<evidence type="ECO:0000256" key="16">
    <source>
        <dbReference type="ARBA" id="ARBA00052673"/>
    </source>
</evidence>
<evidence type="ECO:0000256" key="6">
    <source>
        <dbReference type="ARBA" id="ARBA00022792"/>
    </source>
</evidence>
<evidence type="ECO:0000256" key="24">
    <source>
        <dbReference type="SAM" id="Phobius"/>
    </source>
</evidence>
<evidence type="ECO:0000256" key="11">
    <source>
        <dbReference type="ARBA" id="ARBA00049090"/>
    </source>
</evidence>
<dbReference type="InterPro" id="IPR050567">
    <property type="entry name" value="Mitochondrial_Carrier"/>
</dbReference>
<keyword evidence="6" id="KW-0999">Mitochondrion inner membrane</keyword>
<feature type="transmembrane region" description="Helical" evidence="24">
    <location>
        <begin position="260"/>
        <end position="281"/>
    </location>
</feature>
<comment type="catalytic activity">
    <reaction evidence="13">
        <text>L-histidine(out) + L-arginine(in) = L-histidine(in) + L-arginine(out)</text>
        <dbReference type="Rhea" id="RHEA:71063"/>
        <dbReference type="ChEBI" id="CHEBI:32682"/>
        <dbReference type="ChEBI" id="CHEBI:57595"/>
    </reaction>
</comment>
<comment type="subcellular location">
    <subcellularLocation>
        <location evidence="1">Mitochondrion inner membrane</location>
        <topology evidence="1">Multi-pass membrane protein</topology>
    </subcellularLocation>
</comment>
<gene>
    <name evidence="25" type="ORF">LSH36_463g06030</name>
</gene>
<evidence type="ECO:0000256" key="3">
    <source>
        <dbReference type="ARBA" id="ARBA00022448"/>
    </source>
</evidence>
<protein>
    <recommendedName>
        <fullName evidence="17">Mitochondrial basic amino acids transporter</fullName>
    </recommendedName>
    <alternativeName>
        <fullName evidence="21">Carnitine/acylcarnitine translocase-like</fullName>
    </alternativeName>
    <alternativeName>
        <fullName evidence="20">Mitochondrial carnitine/acylcarnitine carrier protein CACL</fullName>
    </alternativeName>
    <alternativeName>
        <fullName evidence="19">Mitochondrial ornithine transporter 3</fullName>
    </alternativeName>
    <alternativeName>
        <fullName evidence="18">Solute carrier family 25 member 29</fullName>
    </alternativeName>
</protein>
<evidence type="ECO:0000256" key="18">
    <source>
        <dbReference type="ARBA" id="ARBA00076491"/>
    </source>
</evidence>
<evidence type="ECO:0000256" key="14">
    <source>
        <dbReference type="ARBA" id="ARBA00051045"/>
    </source>
</evidence>
<evidence type="ECO:0000256" key="7">
    <source>
        <dbReference type="ARBA" id="ARBA00022970"/>
    </source>
</evidence>
<dbReference type="AlphaFoldDB" id="A0AAD9JB42"/>
<dbReference type="InterPro" id="IPR023395">
    <property type="entry name" value="MCP_dom_sf"/>
</dbReference>
<evidence type="ECO:0000256" key="22">
    <source>
        <dbReference type="PROSITE-ProRule" id="PRU00282"/>
    </source>
</evidence>
<comment type="catalytic activity">
    <reaction evidence="15">
        <text>L-ornithine(in) + L-arginine(out) = L-ornithine(out) + L-arginine(in)</text>
        <dbReference type="Rhea" id="RHEA:34991"/>
        <dbReference type="ChEBI" id="CHEBI:32682"/>
        <dbReference type="ChEBI" id="CHEBI:46911"/>
    </reaction>
</comment>
<dbReference type="InterPro" id="IPR018108">
    <property type="entry name" value="MCP_transmembrane"/>
</dbReference>
<dbReference type="SUPFAM" id="SSF103506">
    <property type="entry name" value="Mitochondrial carrier"/>
    <property type="match status" value="1"/>
</dbReference>
<evidence type="ECO:0000256" key="8">
    <source>
        <dbReference type="ARBA" id="ARBA00022989"/>
    </source>
</evidence>
<evidence type="ECO:0000256" key="12">
    <source>
        <dbReference type="ARBA" id="ARBA00050592"/>
    </source>
</evidence>
<evidence type="ECO:0000256" key="5">
    <source>
        <dbReference type="ARBA" id="ARBA00022737"/>
    </source>
</evidence>
<sequence length="288" mass="31312">MALDFFAGCLGGCAGIIVGHPFDTVKVRLQTQSTVNPIYRGTIDCFAQIVKKESPLGLYKGMASPLYGVAAISAVVFGVQGNVQRRMNDPDSLLTHFVAGCVGGVAQSIICGPMELAKTRMQIQGQGESLHKFRSSRHTYTGPVDCLLKIYHKEGVPGVFRGLGLTAARDTPSFAFYFLSFEWLCRKMQAQTGAEVGTLGLLFAGGMAGICAWVVTYPIDVMKSKIQADMKNQYKGFADCCIQSYRINGMRAFTTGFCSTVLRAFPTNAATFATVSLVLALHEKWRNR</sequence>
<keyword evidence="5" id="KW-0677">Repeat</keyword>
<accession>A0AAD9JB42</accession>
<feature type="transmembrane region" description="Helical" evidence="24">
    <location>
        <begin position="93"/>
        <end position="112"/>
    </location>
</feature>
<dbReference type="Proteomes" id="UP001208570">
    <property type="component" value="Unassembled WGS sequence"/>
</dbReference>
<keyword evidence="4 22" id="KW-0812">Transmembrane</keyword>
<evidence type="ECO:0000256" key="15">
    <source>
        <dbReference type="ARBA" id="ARBA00051921"/>
    </source>
</evidence>
<comment type="caution">
    <text evidence="25">The sequence shown here is derived from an EMBL/GenBank/DDBJ whole genome shotgun (WGS) entry which is preliminary data.</text>
</comment>
<feature type="transmembrane region" description="Helical" evidence="24">
    <location>
        <begin position="196"/>
        <end position="215"/>
    </location>
</feature>
<evidence type="ECO:0000313" key="26">
    <source>
        <dbReference type="Proteomes" id="UP001208570"/>
    </source>
</evidence>
<keyword evidence="8 24" id="KW-1133">Transmembrane helix</keyword>
<dbReference type="PRINTS" id="PR00926">
    <property type="entry name" value="MITOCARRIER"/>
</dbReference>
<dbReference type="PANTHER" id="PTHR45624">
    <property type="entry name" value="MITOCHONDRIAL BASIC AMINO ACIDS TRANSPORTER-RELATED"/>
    <property type="match status" value="1"/>
</dbReference>
<name>A0AAD9JB42_9ANNE</name>
<comment type="catalytic activity">
    <reaction evidence="14">
        <text>L-homoarginine(in) + L-arginine(out) = L-homoarginine(out) + L-arginine(in)</text>
        <dbReference type="Rhea" id="RHEA:72799"/>
        <dbReference type="ChEBI" id="CHEBI:32682"/>
        <dbReference type="ChEBI" id="CHEBI:143006"/>
    </reaction>
</comment>
<keyword evidence="10 22" id="KW-0472">Membrane</keyword>
<dbReference type="PANTHER" id="PTHR45624:SF61">
    <property type="entry name" value="MITOCHONDRIAL BASIC AMINO ACIDS TRANSPORTER"/>
    <property type="match status" value="1"/>
</dbReference>
<evidence type="ECO:0000256" key="1">
    <source>
        <dbReference type="ARBA" id="ARBA00004448"/>
    </source>
</evidence>
<feature type="repeat" description="Solcar" evidence="22">
    <location>
        <begin position="2"/>
        <end position="86"/>
    </location>
</feature>
<feature type="repeat" description="Solcar" evidence="22">
    <location>
        <begin position="196"/>
        <end position="281"/>
    </location>
</feature>